<dbReference type="EMBL" id="PUIB01000003">
    <property type="protein sequence ID" value="PQO42611.1"/>
    <property type="molecule type" value="Genomic_DNA"/>
</dbReference>
<sequence length="152" mass="16427">MHATLPARHFHLDKACRLFRLNRSGAAVVEFAIVAPLFFLLIFGMIEYGRMVMVQQVITNASREGARRAVLDGATSSGVIAAVDEFLDSAAVNSQAAEVRLSPDPPENAGYGGAVTVTVSVPFNKVSWLPSPMYLGSTTLEAKTTMRRETVK</sequence>
<keyword evidence="1" id="KW-0812">Transmembrane</keyword>
<dbReference type="RefSeq" id="WP_105351086.1">
    <property type="nucleotide sequence ID" value="NZ_PUIB01000003.1"/>
</dbReference>
<keyword evidence="1" id="KW-0472">Membrane</keyword>
<dbReference type="InterPro" id="IPR012495">
    <property type="entry name" value="TadE-like_dom"/>
</dbReference>
<accession>A0A2S8GED8</accession>
<comment type="caution">
    <text evidence="3">The sequence shown here is derived from an EMBL/GenBank/DDBJ whole genome shotgun (WGS) entry which is preliminary data.</text>
</comment>
<dbReference type="OrthoDB" id="278387at2"/>
<evidence type="ECO:0000259" key="2">
    <source>
        <dbReference type="Pfam" id="PF07811"/>
    </source>
</evidence>
<organism evidence="3 4">
    <name type="scientific">Blastopirellula marina</name>
    <dbReference type="NCBI Taxonomy" id="124"/>
    <lineage>
        <taxon>Bacteria</taxon>
        <taxon>Pseudomonadati</taxon>
        <taxon>Planctomycetota</taxon>
        <taxon>Planctomycetia</taxon>
        <taxon>Pirellulales</taxon>
        <taxon>Pirellulaceae</taxon>
        <taxon>Blastopirellula</taxon>
    </lineage>
</organism>
<dbReference type="Pfam" id="PF07811">
    <property type="entry name" value="TadE"/>
    <property type="match status" value="1"/>
</dbReference>
<dbReference type="Proteomes" id="UP000239388">
    <property type="component" value="Unassembled WGS sequence"/>
</dbReference>
<name>A0A2S8GED8_9BACT</name>
<gene>
    <name evidence="3" type="ORF">C5Y98_01880</name>
</gene>
<evidence type="ECO:0000313" key="3">
    <source>
        <dbReference type="EMBL" id="PQO42611.1"/>
    </source>
</evidence>
<feature type="domain" description="TadE-like" evidence="2">
    <location>
        <begin position="25"/>
        <end position="67"/>
    </location>
</feature>
<evidence type="ECO:0000256" key="1">
    <source>
        <dbReference type="SAM" id="Phobius"/>
    </source>
</evidence>
<keyword evidence="1" id="KW-1133">Transmembrane helix</keyword>
<protein>
    <submittedName>
        <fullName evidence="3">Pilus assembly protein TadE</fullName>
    </submittedName>
</protein>
<dbReference type="AlphaFoldDB" id="A0A2S8GED8"/>
<reference evidence="3 4" key="1">
    <citation type="submission" date="2018-02" db="EMBL/GenBank/DDBJ databases">
        <title>Comparative genomes isolates from brazilian mangrove.</title>
        <authorList>
            <person name="Araujo J.E."/>
            <person name="Taketani R.G."/>
            <person name="Silva M.C.P."/>
            <person name="Loureco M.V."/>
            <person name="Andreote F.D."/>
        </authorList>
    </citation>
    <scope>NUCLEOTIDE SEQUENCE [LARGE SCALE GENOMIC DNA]</scope>
    <source>
        <strain evidence="3 4">NAP PRIS-MGV</strain>
    </source>
</reference>
<proteinExistence type="predicted"/>
<feature type="transmembrane region" description="Helical" evidence="1">
    <location>
        <begin position="27"/>
        <end position="46"/>
    </location>
</feature>
<evidence type="ECO:0000313" key="4">
    <source>
        <dbReference type="Proteomes" id="UP000239388"/>
    </source>
</evidence>